<gene>
    <name evidence="1" type="ORF">SFRICE_013438</name>
</gene>
<protein>
    <submittedName>
        <fullName evidence="1">SFRICE_013438</fullName>
    </submittedName>
</protein>
<dbReference type="AlphaFoldDB" id="A0A2H1VGG3"/>
<organism evidence="1">
    <name type="scientific">Spodoptera frugiperda</name>
    <name type="common">Fall armyworm</name>
    <dbReference type="NCBI Taxonomy" id="7108"/>
    <lineage>
        <taxon>Eukaryota</taxon>
        <taxon>Metazoa</taxon>
        <taxon>Ecdysozoa</taxon>
        <taxon>Arthropoda</taxon>
        <taxon>Hexapoda</taxon>
        <taxon>Insecta</taxon>
        <taxon>Pterygota</taxon>
        <taxon>Neoptera</taxon>
        <taxon>Endopterygota</taxon>
        <taxon>Lepidoptera</taxon>
        <taxon>Glossata</taxon>
        <taxon>Ditrysia</taxon>
        <taxon>Noctuoidea</taxon>
        <taxon>Noctuidae</taxon>
        <taxon>Amphipyrinae</taxon>
        <taxon>Spodoptera</taxon>
    </lineage>
</organism>
<evidence type="ECO:0000313" key="1">
    <source>
        <dbReference type="EMBL" id="SOQ39938.1"/>
    </source>
</evidence>
<reference evidence="1" key="1">
    <citation type="submission" date="2016-07" db="EMBL/GenBank/DDBJ databases">
        <authorList>
            <person name="Bretaudeau A."/>
        </authorList>
    </citation>
    <scope>NUCLEOTIDE SEQUENCE</scope>
    <source>
        <strain evidence="1">Rice</strain>
        <tissue evidence="1">Whole body</tissue>
    </source>
</reference>
<dbReference type="EMBL" id="ODYU01002442">
    <property type="protein sequence ID" value="SOQ39938.1"/>
    <property type="molecule type" value="Genomic_DNA"/>
</dbReference>
<name>A0A2H1VGG3_SPOFR</name>
<proteinExistence type="predicted"/>
<accession>A0A2H1VGG3</accession>
<sequence length="172" mass="19835">MMQRHPFYPRRGRQRCTLRHVKPVYNVHPLLIIYVISPAHPLFQGDSVLLIRKFRKTEKKHRNTLSDPGIEPLSPCPVVALATTRPTNQRLKGENHPMTSPALDEARGSVRLLLTKNHPVHSSALSRIPGNLLRCPQSETAIKFYPFINKINFKIMKKDMAKPKYGRRNPYK</sequence>